<protein>
    <recommendedName>
        <fullName evidence="2">ISXO2-like transposase domain-containing protein</fullName>
    </recommendedName>
</protein>
<dbReference type="SMART" id="SM01126">
    <property type="entry name" value="DDE_Tnp_IS1595"/>
    <property type="match status" value="1"/>
</dbReference>
<dbReference type="Pfam" id="PF12762">
    <property type="entry name" value="DDE_Tnp_IS1595"/>
    <property type="match status" value="1"/>
</dbReference>
<sequence length="304" mass="35247">MTYFEFTKKFPTEKDAIDYIIDKKYKGQLVCPKCGCVHKKIYRQHYKPKNIYCNNCKSEFSGLIGTIFENTQLDLRMWLYAINLVIISRKGISAMQLKRELGMKSYGSAWRMMQQIRKAMAKEEMKEVFEAVVEIDETYVGGKPRKENNHNDNHTNKRGRGTSKTPVIGVKERSTGKVHAVVGNRNEFGKQLTGKQLFKVLNKVCKDNTTVMTDQFSGYNILDKENEKNFIRLKVDHSVMFSLGNGIHTNGIESFWAILKRGVYGIFHHISTNYLQSYVNEFCFRLNYRNNEVAFEKLVELAVL</sequence>
<dbReference type="AlphaFoldDB" id="A0A5J4QXB2"/>
<comment type="caution">
    <text evidence="3">The sequence shown here is derived from an EMBL/GenBank/DDBJ whole genome shotgun (WGS) entry which is preliminary data.</text>
</comment>
<dbReference type="NCBIfam" id="NF033547">
    <property type="entry name" value="transpos_IS1595"/>
    <property type="match status" value="1"/>
</dbReference>
<dbReference type="InterPro" id="IPR053164">
    <property type="entry name" value="IS1016-like_transposase"/>
</dbReference>
<reference evidence="3" key="1">
    <citation type="submission" date="2019-03" db="EMBL/GenBank/DDBJ databases">
        <title>Single cell metagenomics reveals metabolic interactions within the superorganism composed of flagellate Streblomastix strix and complex community of Bacteroidetes bacteria on its surface.</title>
        <authorList>
            <person name="Treitli S.C."/>
            <person name="Kolisko M."/>
            <person name="Husnik F."/>
            <person name="Keeling P."/>
            <person name="Hampl V."/>
        </authorList>
    </citation>
    <scope>NUCLEOTIDE SEQUENCE</scope>
    <source>
        <strain evidence="3">STM</strain>
    </source>
</reference>
<proteinExistence type="predicted"/>
<feature type="domain" description="ISXO2-like transposase" evidence="2">
    <location>
        <begin position="128"/>
        <end position="287"/>
    </location>
</feature>
<organism evidence="3">
    <name type="scientific">termite gut metagenome</name>
    <dbReference type="NCBI Taxonomy" id="433724"/>
    <lineage>
        <taxon>unclassified sequences</taxon>
        <taxon>metagenomes</taxon>
        <taxon>organismal metagenomes</taxon>
    </lineage>
</organism>
<evidence type="ECO:0000313" key="3">
    <source>
        <dbReference type="EMBL" id="KAA6325969.1"/>
    </source>
</evidence>
<dbReference type="EMBL" id="SNRY01002254">
    <property type="protein sequence ID" value="KAA6325969.1"/>
    <property type="molecule type" value="Genomic_DNA"/>
</dbReference>
<dbReference type="PANTHER" id="PTHR47163:SF2">
    <property type="entry name" value="SI:DKEY-17M8.2"/>
    <property type="match status" value="1"/>
</dbReference>
<gene>
    <name evidence="3" type="ORF">EZS27_024872</name>
</gene>
<evidence type="ECO:0000256" key="1">
    <source>
        <dbReference type="SAM" id="MobiDB-lite"/>
    </source>
</evidence>
<evidence type="ECO:0000259" key="2">
    <source>
        <dbReference type="SMART" id="SM01126"/>
    </source>
</evidence>
<dbReference type="InterPro" id="IPR024445">
    <property type="entry name" value="Tnp_ISXO2-like"/>
</dbReference>
<feature type="region of interest" description="Disordered" evidence="1">
    <location>
        <begin position="142"/>
        <end position="166"/>
    </location>
</feature>
<accession>A0A5J4QXB2</accession>
<name>A0A5J4QXB2_9ZZZZ</name>
<feature type="compositionally biased region" description="Basic and acidic residues" evidence="1">
    <location>
        <begin position="144"/>
        <end position="155"/>
    </location>
</feature>
<dbReference type="PANTHER" id="PTHR47163">
    <property type="entry name" value="DDE_TNP_IS1595 DOMAIN-CONTAINING PROTEIN"/>
    <property type="match status" value="1"/>
</dbReference>